<keyword evidence="3" id="KW-1185">Reference proteome</keyword>
<evidence type="ECO:0000313" key="3">
    <source>
        <dbReference type="Proteomes" id="UP000641025"/>
    </source>
</evidence>
<reference evidence="2 3" key="1">
    <citation type="submission" date="2020-12" db="EMBL/GenBank/DDBJ databases">
        <title>Geomonas sp. Red259, isolated from paddy soil.</title>
        <authorList>
            <person name="Xu Z."/>
            <person name="Zhang Z."/>
            <person name="Masuda Y."/>
            <person name="Itoh H."/>
            <person name="Senoo K."/>
        </authorList>
    </citation>
    <scope>NUCLEOTIDE SEQUENCE [LARGE SCALE GENOMIC DNA]</scope>
    <source>
        <strain evidence="2 3">Red259</strain>
    </source>
</reference>
<gene>
    <name evidence="2" type="ORF">JFN90_12720</name>
</gene>
<dbReference type="EMBL" id="JAEMHK010000009">
    <property type="protein sequence ID" value="MBJ6800992.1"/>
    <property type="molecule type" value="Genomic_DNA"/>
</dbReference>
<feature type="transmembrane region" description="Helical" evidence="1">
    <location>
        <begin position="114"/>
        <end position="133"/>
    </location>
</feature>
<feature type="transmembrane region" description="Helical" evidence="1">
    <location>
        <begin position="222"/>
        <end position="242"/>
    </location>
</feature>
<protein>
    <recommendedName>
        <fullName evidence="4">Glycosyltransferase RgtA/B/C/D-like domain-containing protein</fullName>
    </recommendedName>
</protein>
<keyword evidence="1" id="KW-0472">Membrane</keyword>
<feature type="transmembrane region" description="Helical" evidence="1">
    <location>
        <begin position="262"/>
        <end position="284"/>
    </location>
</feature>
<name>A0ABS0YU66_9BACT</name>
<evidence type="ECO:0000313" key="2">
    <source>
        <dbReference type="EMBL" id="MBJ6800992.1"/>
    </source>
</evidence>
<keyword evidence="1" id="KW-1133">Transmembrane helix</keyword>
<dbReference type="RefSeq" id="WP_199395493.1">
    <property type="nucleotide sequence ID" value="NZ_JAEMHK010000009.1"/>
</dbReference>
<feature type="transmembrane region" description="Helical" evidence="1">
    <location>
        <begin position="89"/>
        <end position="107"/>
    </location>
</feature>
<evidence type="ECO:0000256" key="1">
    <source>
        <dbReference type="SAM" id="Phobius"/>
    </source>
</evidence>
<accession>A0ABS0YU66</accession>
<organism evidence="2 3">
    <name type="scientific">Geomonas propionica</name>
    <dbReference type="NCBI Taxonomy" id="2798582"/>
    <lineage>
        <taxon>Bacteria</taxon>
        <taxon>Pseudomonadati</taxon>
        <taxon>Thermodesulfobacteriota</taxon>
        <taxon>Desulfuromonadia</taxon>
        <taxon>Geobacterales</taxon>
        <taxon>Geobacteraceae</taxon>
        <taxon>Geomonas</taxon>
    </lineage>
</organism>
<feature type="transmembrane region" description="Helical" evidence="1">
    <location>
        <begin position="7"/>
        <end position="29"/>
    </location>
</feature>
<dbReference type="Proteomes" id="UP000641025">
    <property type="component" value="Unassembled WGS sequence"/>
</dbReference>
<feature type="transmembrane region" description="Helical" evidence="1">
    <location>
        <begin position="193"/>
        <end position="210"/>
    </location>
</feature>
<feature type="transmembrane region" description="Helical" evidence="1">
    <location>
        <begin position="361"/>
        <end position="379"/>
    </location>
</feature>
<evidence type="ECO:0008006" key="4">
    <source>
        <dbReference type="Google" id="ProtNLM"/>
    </source>
</evidence>
<proteinExistence type="predicted"/>
<keyword evidence="1" id="KW-0812">Transmembrane</keyword>
<sequence length="501" mass="56043">MQSKPRLVHCLIPSVADLFLVTVLFALFFTTPSQLLVDGDTSYHIRAGEEIIRTGAVPLFDMFSQHVPPLPWTAHEWLAEVIMALSHQWAGLAGVVALYALLLALTFRLLFKALLSLDAGVLPAVAVTLATLICSQMHWLARPHLFTFLFLALFHHLLESWRRRGGRKVWLLPPFMLLWANLHGGFVAGFLLLAAYLAGTAAGTLGGTAETRRAARGKSTQLLALALASLAATLVNPYGWRLLLFPLRLVSDRYLMEHVAEFLPPAVHGWLPFNCLLLLLLALFALSPKKPEPTELLLVLGFGYMALTSVRYIPLFALVTAPALAARLGELVERGRGRWGRALRDLSARLAPLERRARPPVWGAVAVAAVTVATAGGLFRHSFDRRLMPVDACEFVLRQGITGKVFNSDEFGDYLIYRGYPACRVFIDGRLDMYGAQRLKEYNEIIDFRPGWDQALERYGISWIIFEADSRFARFLQQRGEWQLVYGDQVAKVFRKKPVSR</sequence>
<comment type="caution">
    <text evidence="2">The sequence shown here is derived from an EMBL/GenBank/DDBJ whole genome shotgun (WGS) entry which is preliminary data.</text>
</comment>
<feature type="transmembrane region" description="Helical" evidence="1">
    <location>
        <begin position="296"/>
        <end position="319"/>
    </location>
</feature>